<dbReference type="EMBL" id="FNBC01000001">
    <property type="protein sequence ID" value="SDE39948.1"/>
    <property type="molecule type" value="Genomic_DNA"/>
</dbReference>
<dbReference type="STRING" id="482827.SAMN04488243_10170"/>
<dbReference type="AlphaFoldDB" id="A0A1G7CKR5"/>
<proteinExistence type="predicted"/>
<protein>
    <submittedName>
        <fullName evidence="2">Predicted nuclease, contains PIN domain, potential toxin-antitoxin system component</fullName>
    </submittedName>
</protein>
<reference evidence="3" key="1">
    <citation type="submission" date="2016-10" db="EMBL/GenBank/DDBJ databases">
        <authorList>
            <person name="Varghese N."/>
            <person name="Submissions S."/>
        </authorList>
    </citation>
    <scope>NUCLEOTIDE SEQUENCE [LARGE SCALE GENOMIC DNA]</scope>
    <source>
        <strain evidence="3">CGMCC 1.6992</strain>
    </source>
</reference>
<dbReference type="InterPro" id="IPR041049">
    <property type="entry name" value="DUF5615"/>
</dbReference>
<keyword evidence="3" id="KW-1185">Reference proteome</keyword>
<dbReference type="Proteomes" id="UP000199446">
    <property type="component" value="Unassembled WGS sequence"/>
</dbReference>
<organism evidence="2 3">
    <name type="scientific">Thermus arciformis</name>
    <dbReference type="NCBI Taxonomy" id="482827"/>
    <lineage>
        <taxon>Bacteria</taxon>
        <taxon>Thermotogati</taxon>
        <taxon>Deinococcota</taxon>
        <taxon>Deinococci</taxon>
        <taxon>Thermales</taxon>
        <taxon>Thermaceae</taxon>
        <taxon>Thermus</taxon>
    </lineage>
</organism>
<feature type="domain" description="DUF5615" evidence="1">
    <location>
        <begin position="1"/>
        <end position="78"/>
    </location>
</feature>
<evidence type="ECO:0000313" key="2">
    <source>
        <dbReference type="EMBL" id="SDE39948.1"/>
    </source>
</evidence>
<sequence>MKILVDMNLSPRWREALEASGYEAVWWRHVGPANAPDEVLFAWAREQGYTILTADLDFGHLLSLTGEDGPSVILLRLPYTEPPEALPPVPPEALPPVLEVLRRFPEALERGALAVIGPEKTRVRLLPLQ</sequence>
<dbReference type="Pfam" id="PF18480">
    <property type="entry name" value="DUF5615"/>
    <property type="match status" value="1"/>
</dbReference>
<gene>
    <name evidence="2" type="ORF">SAMN04488243_10170</name>
</gene>
<accession>A0A1G7CKR5</accession>
<dbReference type="OrthoDB" id="334367at2"/>
<evidence type="ECO:0000313" key="3">
    <source>
        <dbReference type="Proteomes" id="UP000199446"/>
    </source>
</evidence>
<dbReference type="RefSeq" id="WP_093004743.1">
    <property type="nucleotide sequence ID" value="NZ_FNBC01000001.1"/>
</dbReference>
<evidence type="ECO:0000259" key="1">
    <source>
        <dbReference type="Pfam" id="PF18480"/>
    </source>
</evidence>
<name>A0A1G7CKR5_9DEIN</name>